<feature type="transmembrane region" description="Helical" evidence="1">
    <location>
        <begin position="35"/>
        <end position="52"/>
    </location>
</feature>
<feature type="transmembrane region" description="Helical" evidence="1">
    <location>
        <begin position="59"/>
        <end position="79"/>
    </location>
</feature>
<keyword evidence="1" id="KW-0472">Membrane</keyword>
<organism evidence="2 3">
    <name type="scientific">Mycolicibacterium porcinum</name>
    <dbReference type="NCBI Taxonomy" id="39693"/>
    <lineage>
        <taxon>Bacteria</taxon>
        <taxon>Bacillati</taxon>
        <taxon>Actinomycetota</taxon>
        <taxon>Actinomycetes</taxon>
        <taxon>Mycobacteriales</taxon>
        <taxon>Mycobacteriaceae</taxon>
        <taxon>Mycolicibacterium</taxon>
    </lineage>
</organism>
<dbReference type="Proteomes" id="UP001558474">
    <property type="component" value="Unassembled WGS sequence"/>
</dbReference>
<sequence length="188" mass="19720">MFAVTNIDDVVVLALFFGQAGPSRSAAARVVIGQYLGFVAILAVSALGAFGATRLPPQAIPYLGFLPLALGLRAAWQLWRRRRADPDADQPATPPRAVAIQVATVTFANGGDNIGVYVPVFAVAGMTDMATYISVFLVGVALWCVAGWYFAGTPVVAGILSRWGHIILPVVLIAIGLAILIDGRAFGL</sequence>
<dbReference type="Pfam" id="PF03596">
    <property type="entry name" value="Cad"/>
    <property type="match status" value="1"/>
</dbReference>
<keyword evidence="3" id="KW-1185">Reference proteome</keyword>
<feature type="transmembrane region" description="Helical" evidence="1">
    <location>
        <begin position="129"/>
        <end position="151"/>
    </location>
</feature>
<gene>
    <name evidence="2" type="ORF">ABFW12_15350</name>
</gene>
<protein>
    <submittedName>
        <fullName evidence="2">Cadmium resistance transporter</fullName>
    </submittedName>
</protein>
<evidence type="ECO:0000313" key="2">
    <source>
        <dbReference type="EMBL" id="MEX3739605.1"/>
    </source>
</evidence>
<name>A0ABV3VDW8_9MYCO</name>
<feature type="transmembrane region" description="Helical" evidence="1">
    <location>
        <begin position="163"/>
        <end position="181"/>
    </location>
</feature>
<keyword evidence="1" id="KW-1133">Transmembrane helix</keyword>
<dbReference type="InterPro" id="IPR004676">
    <property type="entry name" value="Cd-R_transporter"/>
</dbReference>
<dbReference type="EMBL" id="JBDLOU010000029">
    <property type="protein sequence ID" value="MEX3739605.1"/>
    <property type="molecule type" value="Genomic_DNA"/>
</dbReference>
<accession>A0ABV3VDW8</accession>
<dbReference type="RefSeq" id="WP_368573260.1">
    <property type="nucleotide sequence ID" value="NZ_JBDLOU010000029.1"/>
</dbReference>
<reference evidence="2 3" key="1">
    <citation type="submission" date="2024-04" db="EMBL/GenBank/DDBJ databases">
        <title>Genomic Markers of Mycobacteria.</title>
        <authorList>
            <person name="Soliman M.S."/>
            <person name="Elkholy A."/>
            <person name="Soliman N.S."/>
            <person name="Abbas A."/>
            <person name="Khayrat S."/>
            <person name="Shawky S."/>
        </authorList>
    </citation>
    <scope>NUCLEOTIDE SEQUENCE [LARGE SCALE GENOMIC DNA]</scope>
    <source>
        <strain evidence="2 3">Egy-CU-AM5</strain>
    </source>
</reference>
<proteinExistence type="predicted"/>
<comment type="caution">
    <text evidence="2">The sequence shown here is derived from an EMBL/GenBank/DDBJ whole genome shotgun (WGS) entry which is preliminary data.</text>
</comment>
<evidence type="ECO:0000256" key="1">
    <source>
        <dbReference type="SAM" id="Phobius"/>
    </source>
</evidence>
<evidence type="ECO:0000313" key="3">
    <source>
        <dbReference type="Proteomes" id="UP001558474"/>
    </source>
</evidence>
<keyword evidence="1" id="KW-0812">Transmembrane</keyword>